<dbReference type="InterPro" id="IPR018935">
    <property type="entry name" value="RIO_kinase_CS"/>
</dbReference>
<organism evidence="21 22">
    <name type="scientific">Saccoglossus kowalevskii</name>
    <name type="common">Acorn worm</name>
    <dbReference type="NCBI Taxonomy" id="10224"/>
    <lineage>
        <taxon>Eukaryota</taxon>
        <taxon>Metazoa</taxon>
        <taxon>Hemichordata</taxon>
        <taxon>Enteropneusta</taxon>
        <taxon>Harrimaniidae</taxon>
        <taxon>Saccoglossus</taxon>
    </lineage>
</organism>
<dbReference type="InterPro" id="IPR018934">
    <property type="entry name" value="RIO_dom"/>
</dbReference>
<evidence type="ECO:0000256" key="13">
    <source>
        <dbReference type="ARBA" id="ARBA00022801"/>
    </source>
</evidence>
<keyword evidence="14 18" id="KW-0067">ATP-binding</keyword>
<dbReference type="PROSITE" id="PS01245">
    <property type="entry name" value="RIO1"/>
    <property type="match status" value="1"/>
</dbReference>
<dbReference type="GeneID" id="100369541"/>
<feature type="region of interest" description="Disordered" evidence="19">
    <location>
        <begin position="50"/>
        <end position="78"/>
    </location>
</feature>
<comment type="subcellular location">
    <subcellularLocation>
        <location evidence="2">Cytoplasm</location>
    </subcellularLocation>
</comment>
<evidence type="ECO:0000313" key="22">
    <source>
        <dbReference type="RefSeq" id="XP_006823266.1"/>
    </source>
</evidence>
<evidence type="ECO:0000256" key="14">
    <source>
        <dbReference type="ARBA" id="ARBA00022840"/>
    </source>
</evidence>
<reference evidence="22" key="1">
    <citation type="submission" date="2025-08" db="UniProtKB">
        <authorList>
            <consortium name="RefSeq"/>
        </authorList>
    </citation>
    <scope>IDENTIFICATION</scope>
    <source>
        <tissue evidence="22">Testes</tissue>
    </source>
</reference>
<name>A0ABM0MTC5_SACKO</name>
<dbReference type="Pfam" id="PF01163">
    <property type="entry name" value="RIO1"/>
    <property type="match status" value="1"/>
</dbReference>
<dbReference type="Gene3D" id="3.30.200.20">
    <property type="entry name" value="Phosphorylase Kinase, domain 1"/>
    <property type="match status" value="1"/>
</dbReference>
<evidence type="ECO:0000256" key="11">
    <source>
        <dbReference type="ARBA" id="ARBA00022741"/>
    </source>
</evidence>
<evidence type="ECO:0000256" key="2">
    <source>
        <dbReference type="ARBA" id="ARBA00004496"/>
    </source>
</evidence>
<gene>
    <name evidence="22" type="primary">LOC100369541</name>
</gene>
<evidence type="ECO:0000256" key="3">
    <source>
        <dbReference type="ARBA" id="ARBA00009196"/>
    </source>
</evidence>
<keyword evidence="9 18" id="KW-0808">Transferase</keyword>
<evidence type="ECO:0000256" key="5">
    <source>
        <dbReference type="ARBA" id="ARBA00016038"/>
    </source>
</evidence>
<dbReference type="PANTHER" id="PTHR45723">
    <property type="entry name" value="SERINE/THREONINE-PROTEIN KINASE RIO1"/>
    <property type="match status" value="1"/>
</dbReference>
<dbReference type="CDD" id="cd05147">
    <property type="entry name" value="RIO1_euk"/>
    <property type="match status" value="1"/>
</dbReference>
<keyword evidence="11 18" id="KW-0547">Nucleotide-binding</keyword>
<comment type="similarity">
    <text evidence="3 18">Belongs to the protein kinase superfamily. RIO-type Ser/Thr kinase family.</text>
</comment>
<evidence type="ECO:0000256" key="15">
    <source>
        <dbReference type="ARBA" id="ARBA00022842"/>
    </source>
</evidence>
<dbReference type="InterPro" id="IPR017407">
    <property type="entry name" value="Ser/Thr_kinase_Rio1"/>
</dbReference>
<dbReference type="InterPro" id="IPR011009">
    <property type="entry name" value="Kinase-like_dom_sf"/>
</dbReference>
<dbReference type="SUPFAM" id="SSF56112">
    <property type="entry name" value="Protein kinase-like (PK-like)"/>
    <property type="match status" value="1"/>
</dbReference>
<feature type="compositionally biased region" description="Basic residues" evidence="19">
    <location>
        <begin position="499"/>
        <end position="524"/>
    </location>
</feature>
<keyword evidence="13" id="KW-0378">Hydrolase</keyword>
<dbReference type="InterPro" id="IPR000687">
    <property type="entry name" value="RIO_kinase"/>
</dbReference>
<keyword evidence="7" id="KW-0690">Ribosome biogenesis</keyword>
<evidence type="ECO:0000256" key="1">
    <source>
        <dbReference type="ARBA" id="ARBA00001946"/>
    </source>
</evidence>
<keyword evidence="6" id="KW-0963">Cytoplasm</keyword>
<accession>A0ABM0MTC5</accession>
<sequence>MEEPEPVVQTTVDNSLLNQVSEISIDWSSEDDDDRDYADWDWEDETGDFTKKYNSVKSPNSQSNPNQQISHRRNQPNEKAFGKYASKIHVEKYDGPRLSSSAVSSLLSSDKRTEAGRSRVKDKADRATMEQVLDPRTRMILFKMLNRHVISEISGCISTGKEANVYHASTKEGNDMAVKVYKTSILVFKDRDKYVTGEFRFRHGYCKHNPRKMVQTWAEKEMRNLTRMYNAGIPCPQPVILRSHVLVMSFIGTQGWPAPKLKDVELSESKARELYLSCIQLIRKIYQDCKLVHADLSEYNMLYHEGDVFLIDVSQSVEHDHPQALEFLRKDCTNITDYFRKNGVSVMSVRELFDFVTDSAIHRENIDQYLSKAMEIAINRTEEDVTEEQKMEEEVFKQSYIPRTMDEITDFEQDVKKVQEGQSDQVYYQAVIGMKTDLTGAQQQPKLLEDESSTDDSEEDDNSNDEDDEKSKYKRQLHRDESPNSRRIRKQAVKEAQREKRKNKTPKFVKKRKEKLARQKKGKN</sequence>
<feature type="domain" description="RIO kinase" evidence="20">
    <location>
        <begin position="122"/>
        <end position="358"/>
    </location>
</feature>
<dbReference type="RefSeq" id="XP_006823266.1">
    <property type="nucleotide sequence ID" value="XM_006823203.1"/>
</dbReference>
<evidence type="ECO:0000256" key="4">
    <source>
        <dbReference type="ARBA" id="ARBA00012513"/>
    </source>
</evidence>
<evidence type="ECO:0000256" key="6">
    <source>
        <dbReference type="ARBA" id="ARBA00022490"/>
    </source>
</evidence>
<keyword evidence="21" id="KW-1185">Reference proteome</keyword>
<keyword evidence="15" id="KW-0460">Magnesium</keyword>
<feature type="compositionally biased region" description="Polar residues" evidence="19">
    <location>
        <begin position="52"/>
        <end position="69"/>
    </location>
</feature>
<evidence type="ECO:0000313" key="21">
    <source>
        <dbReference type="Proteomes" id="UP000694865"/>
    </source>
</evidence>
<dbReference type="Gene3D" id="1.10.510.10">
    <property type="entry name" value="Transferase(Phosphotransferase) domain 1"/>
    <property type="match status" value="1"/>
</dbReference>
<keyword evidence="8 18" id="KW-0723">Serine/threonine-protein kinase</keyword>
<evidence type="ECO:0000256" key="17">
    <source>
        <dbReference type="ARBA" id="ARBA00048679"/>
    </source>
</evidence>
<feature type="region of interest" description="Disordered" evidence="19">
    <location>
        <begin position="23"/>
        <end position="42"/>
    </location>
</feature>
<evidence type="ECO:0000256" key="18">
    <source>
        <dbReference type="PIRNR" id="PIRNR038147"/>
    </source>
</evidence>
<feature type="region of interest" description="Disordered" evidence="19">
    <location>
        <begin position="440"/>
        <end position="524"/>
    </location>
</feature>
<protein>
    <recommendedName>
        <fullName evidence="5 18">Serine/threonine-protein kinase RIO1</fullName>
        <ecNumber evidence="4 18">2.7.11.1</ecNumber>
    </recommendedName>
</protein>
<comment type="catalytic activity">
    <reaction evidence="17 18">
        <text>L-seryl-[protein] + ATP = O-phospho-L-seryl-[protein] + ADP + H(+)</text>
        <dbReference type="Rhea" id="RHEA:17989"/>
        <dbReference type="Rhea" id="RHEA-COMP:9863"/>
        <dbReference type="Rhea" id="RHEA-COMP:11604"/>
        <dbReference type="ChEBI" id="CHEBI:15378"/>
        <dbReference type="ChEBI" id="CHEBI:29999"/>
        <dbReference type="ChEBI" id="CHEBI:30616"/>
        <dbReference type="ChEBI" id="CHEBI:83421"/>
        <dbReference type="ChEBI" id="CHEBI:456216"/>
        <dbReference type="EC" id="2.7.11.1"/>
    </reaction>
</comment>
<evidence type="ECO:0000256" key="9">
    <source>
        <dbReference type="ARBA" id="ARBA00022679"/>
    </source>
</evidence>
<dbReference type="PIRSF" id="PIRSF038147">
    <property type="entry name" value="Ser/Thr_PK_RIO1"/>
    <property type="match status" value="1"/>
</dbReference>
<dbReference type="Proteomes" id="UP000694865">
    <property type="component" value="Unplaced"/>
</dbReference>
<feature type="compositionally biased region" description="Acidic residues" evidence="19">
    <location>
        <begin position="28"/>
        <end position="42"/>
    </location>
</feature>
<evidence type="ECO:0000256" key="8">
    <source>
        <dbReference type="ARBA" id="ARBA00022527"/>
    </source>
</evidence>
<evidence type="ECO:0000259" key="20">
    <source>
        <dbReference type="SMART" id="SM00090"/>
    </source>
</evidence>
<dbReference type="SMART" id="SM00090">
    <property type="entry name" value="RIO"/>
    <property type="match status" value="1"/>
</dbReference>
<evidence type="ECO:0000256" key="7">
    <source>
        <dbReference type="ARBA" id="ARBA00022517"/>
    </source>
</evidence>
<dbReference type="InterPro" id="IPR051272">
    <property type="entry name" value="RIO-type_Ser/Thr_kinase"/>
</dbReference>
<comment type="catalytic activity">
    <reaction evidence="16 18">
        <text>L-threonyl-[protein] + ATP = O-phospho-L-threonyl-[protein] + ADP + H(+)</text>
        <dbReference type="Rhea" id="RHEA:46608"/>
        <dbReference type="Rhea" id="RHEA-COMP:11060"/>
        <dbReference type="Rhea" id="RHEA-COMP:11605"/>
        <dbReference type="ChEBI" id="CHEBI:15378"/>
        <dbReference type="ChEBI" id="CHEBI:30013"/>
        <dbReference type="ChEBI" id="CHEBI:30616"/>
        <dbReference type="ChEBI" id="CHEBI:61977"/>
        <dbReference type="ChEBI" id="CHEBI:456216"/>
        <dbReference type="EC" id="2.7.11.1"/>
    </reaction>
</comment>
<evidence type="ECO:0000256" key="10">
    <source>
        <dbReference type="ARBA" id="ARBA00022723"/>
    </source>
</evidence>
<evidence type="ECO:0000256" key="16">
    <source>
        <dbReference type="ARBA" id="ARBA00047899"/>
    </source>
</evidence>
<feature type="compositionally biased region" description="Basic and acidic residues" evidence="19">
    <location>
        <begin position="109"/>
        <end position="128"/>
    </location>
</feature>
<proteinExistence type="inferred from homology"/>
<dbReference type="EC" id="2.7.11.1" evidence="4 18"/>
<comment type="cofactor">
    <cofactor evidence="1">
        <name>Mg(2+)</name>
        <dbReference type="ChEBI" id="CHEBI:18420"/>
    </cofactor>
</comment>
<evidence type="ECO:0000256" key="19">
    <source>
        <dbReference type="SAM" id="MobiDB-lite"/>
    </source>
</evidence>
<feature type="compositionally biased region" description="Acidic residues" evidence="19">
    <location>
        <begin position="450"/>
        <end position="468"/>
    </location>
</feature>
<keyword evidence="12 18" id="KW-0418">Kinase</keyword>
<feature type="region of interest" description="Disordered" evidence="19">
    <location>
        <begin position="104"/>
        <end position="128"/>
    </location>
</feature>
<evidence type="ECO:0000256" key="12">
    <source>
        <dbReference type="ARBA" id="ARBA00022777"/>
    </source>
</evidence>
<keyword evidence="10" id="KW-0479">Metal-binding</keyword>